<feature type="compositionally biased region" description="Acidic residues" evidence="1">
    <location>
        <begin position="294"/>
        <end position="303"/>
    </location>
</feature>
<dbReference type="AlphaFoldDB" id="A0A317XYW2"/>
<dbReference type="Pfam" id="PF08457">
    <property type="entry name" value="Sfi1"/>
    <property type="match status" value="1"/>
</dbReference>
<dbReference type="InterPro" id="IPR013665">
    <property type="entry name" value="Sfi1_dom"/>
</dbReference>
<evidence type="ECO:0000256" key="1">
    <source>
        <dbReference type="SAM" id="MobiDB-lite"/>
    </source>
</evidence>
<feature type="compositionally biased region" description="Low complexity" evidence="1">
    <location>
        <begin position="320"/>
        <end position="341"/>
    </location>
</feature>
<feature type="region of interest" description="Disordered" evidence="1">
    <location>
        <begin position="140"/>
        <end position="160"/>
    </location>
</feature>
<feature type="compositionally biased region" description="Polar residues" evidence="1">
    <location>
        <begin position="261"/>
        <end position="291"/>
    </location>
</feature>
<feature type="domain" description="Sfi1 spindle body" evidence="2">
    <location>
        <begin position="509"/>
        <end position="977"/>
    </location>
</feature>
<dbReference type="OrthoDB" id="1933281at2759"/>
<feature type="region of interest" description="Disordered" evidence="1">
    <location>
        <begin position="1091"/>
        <end position="1125"/>
    </location>
</feature>
<dbReference type="EMBL" id="KZ819188">
    <property type="protein sequence ID" value="PWZ02481.1"/>
    <property type="molecule type" value="Genomic_DNA"/>
</dbReference>
<protein>
    <recommendedName>
        <fullName evidence="2">Sfi1 spindle body domain-containing protein</fullName>
    </recommendedName>
</protein>
<evidence type="ECO:0000259" key="2">
    <source>
        <dbReference type="Pfam" id="PF08457"/>
    </source>
</evidence>
<feature type="compositionally biased region" description="Acidic residues" evidence="1">
    <location>
        <begin position="237"/>
        <end position="247"/>
    </location>
</feature>
<accession>A0A317XYW2</accession>
<feature type="compositionally biased region" description="Basic and acidic residues" evidence="1">
    <location>
        <begin position="140"/>
        <end position="156"/>
    </location>
</feature>
<evidence type="ECO:0000313" key="3">
    <source>
        <dbReference type="EMBL" id="PWZ02481.1"/>
    </source>
</evidence>
<feature type="region of interest" description="Disordered" evidence="1">
    <location>
        <begin position="37"/>
        <end position="87"/>
    </location>
</feature>
<dbReference type="Proteomes" id="UP000246740">
    <property type="component" value="Unassembled WGS sequence"/>
</dbReference>
<evidence type="ECO:0000313" key="4">
    <source>
        <dbReference type="Proteomes" id="UP000246740"/>
    </source>
</evidence>
<reference evidence="3 4" key="1">
    <citation type="journal article" date="2018" name="Mol. Biol. Evol.">
        <title>Broad Genomic Sampling Reveals a Smut Pathogenic Ancestry of the Fungal Clade Ustilaginomycotina.</title>
        <authorList>
            <person name="Kijpornyongpan T."/>
            <person name="Mondo S.J."/>
            <person name="Barry K."/>
            <person name="Sandor L."/>
            <person name="Lee J."/>
            <person name="Lipzen A."/>
            <person name="Pangilinan J."/>
            <person name="LaButti K."/>
            <person name="Hainaut M."/>
            <person name="Henrissat B."/>
            <person name="Grigoriev I.V."/>
            <person name="Spatafora J.W."/>
            <person name="Aime M.C."/>
        </authorList>
    </citation>
    <scope>NUCLEOTIDE SEQUENCE [LARGE SCALE GENOMIC DNA]</scope>
    <source>
        <strain evidence="3 4">MCA 3645</strain>
    </source>
</reference>
<sequence length="1132" mass="129709">MAGHFRQLDDGHGVDYSGHAVGHSGSGRSAFAGYLTNQAPHRPHFPSPLSRSPLQASNSSASHTAASVASSSRTGTSTPTTTTTRSTGSRFSIQQAFDWLSEEDLAFFDRLIASLPPGAADFGQLKRAYDRLLPDEVLRRGDSAGPRRLDHKRGYDDDGEGDWDDQLWSSLLSLVKVRGQDWLERWDTVRIALGLDPVSNSDGGSDLNDGSGTYASSSDLEHRHDRTHKRTSNNIDGESESDAESDADTATPSSASDHDGSASTQKSSSLAQRQTQPWRTESKVGTNASHESSQEESPDDVGSDDPISAIQNRLSRLMSYDAESSPSSASRMRTKSKTSSSFIPSAPAVSSLRLPAEAKRRFDELLRSSQAEREQLRRRSHGTLTGRCADNDPTDPQVRLADRAFAHRLLRTCLVWWMTLTRRELERTNNAVDASNRVILAKAWDKWSTAAQRESVGHATAESTDRVRCKLTAFRRWRRLAHLARVRRDDSKKALMRAAYSSVTSTVATRLVRTALSNWRTTYLERVADLMRHQHLLAGAFALWQLQRSQAQRIHRIETEVVARVDGGRLASAWLQWLHAFNDRKALADFQQHRNHQLLTQVLHSWRQRTLLSRLAQAFANRRLQRGALERWLEAKDRSQHDRKQAAVAQRWYLRHLKRTSLTAWKTSLARIDTLGLQADDFIAAKQTILALHVVHQWQTQARFFMLSRGEDYKSLECAFRTWKARYRALTTSLLQRETTLVDHQCRNVLQRSLTAWLSKTRNATTAQSVAVAHERQTLQRAYFAEWQQKRRRLQALQWKAVAVERLLKLRSALTKWHDRRRERKAEDLVARRQHRLAEQVLEIWRSRTSQRRREDNAVRQLSLCTAKRIQKASLDRWVARVIEVRNRELEVKEQRERRLSRAAFFAWVEACLRHDDMLALMHSFVDVKEEARRRRIFLEWLARARQNTARQERGEQIEQNRERRILATAFSNWRDRQVEITLAPQEYTLLLRRQRLVLQGVLGTWKASTWTLPAVQLHNRNLKTHAIARWRSRLPHAKLVNTAEHLYRSRALRRAFDVWATRTRQNQQLRAAERFGGASVVRLRALSASASGGSSSPLRYPQTRSSSPDVVSRLDRPSSASALRRRRYLQN</sequence>
<keyword evidence="4" id="KW-1185">Reference proteome</keyword>
<feature type="compositionally biased region" description="Low complexity" evidence="1">
    <location>
        <begin position="56"/>
        <end position="87"/>
    </location>
</feature>
<feature type="compositionally biased region" description="Low complexity" evidence="1">
    <location>
        <begin position="199"/>
        <end position="212"/>
    </location>
</feature>
<feature type="region of interest" description="Disordered" evidence="1">
    <location>
        <begin position="195"/>
        <end position="307"/>
    </location>
</feature>
<proteinExistence type="predicted"/>
<name>A0A317XYW2_9BASI</name>
<dbReference type="STRING" id="1882483.A0A317XYW2"/>
<feature type="region of interest" description="Disordered" evidence="1">
    <location>
        <begin position="320"/>
        <end position="344"/>
    </location>
</feature>
<dbReference type="InParanoid" id="A0A317XYW2"/>
<gene>
    <name evidence="3" type="ORF">BCV70DRAFT_182607</name>
</gene>
<organism evidence="3 4">
    <name type="scientific">Testicularia cyperi</name>
    <dbReference type="NCBI Taxonomy" id="1882483"/>
    <lineage>
        <taxon>Eukaryota</taxon>
        <taxon>Fungi</taxon>
        <taxon>Dikarya</taxon>
        <taxon>Basidiomycota</taxon>
        <taxon>Ustilaginomycotina</taxon>
        <taxon>Ustilaginomycetes</taxon>
        <taxon>Ustilaginales</taxon>
        <taxon>Anthracoideaceae</taxon>
        <taxon>Testicularia</taxon>
    </lineage>
</organism>